<feature type="transmembrane region" description="Helical" evidence="14">
    <location>
        <begin position="252"/>
        <end position="277"/>
    </location>
</feature>
<evidence type="ECO:0000256" key="11">
    <source>
        <dbReference type="ARBA" id="ARBA00022989"/>
    </source>
</evidence>
<feature type="signal peptide" evidence="15">
    <location>
        <begin position="1"/>
        <end position="22"/>
    </location>
</feature>
<dbReference type="InterPro" id="IPR050398">
    <property type="entry name" value="HssS/ArlS-like"/>
</dbReference>
<dbReference type="InterPro" id="IPR005467">
    <property type="entry name" value="His_kinase_dom"/>
</dbReference>
<dbReference type="AlphaFoldDB" id="A0A9D1S608"/>
<dbReference type="EC" id="2.7.13.3" evidence="3"/>
<keyword evidence="8" id="KW-0547">Nucleotide-binding</keyword>
<dbReference type="GO" id="GO:0005886">
    <property type="term" value="C:plasma membrane"/>
    <property type="evidence" value="ECO:0007669"/>
    <property type="project" value="UniProtKB-SubCell"/>
</dbReference>
<sequence>MKKLIRALPLKLLAVLLCMASAGGITYLLADAFTGEQPLYLFEGRYEDSYYVRDTFYSIVSRVWSTVYRGADDAGELAVLDQELTEDAIEYYAVYGDKVLTNTNVSDPVYYKTSQAYLIFDWPLHIESSGSMAERNYGSLNRYGPNEDFQIYLKIKDDVAAQQAAHWEAAREKMNHHINMSIVLFVSALAAFIYLLFVAGKRPEDEAVHLVLIDRMYVEFNLALLILPAVGAAALGLTLLEPVVLQEFGETAVILNLLALIAAAETGVLLALSLSLVRNMKNRTFLQRSCIVQVTKFLWKLAVKIIRWAWGLVKRFFAWLKRALRRIGHALRAAKNGVISDFSKDYRNRNVLLLFLAYSAALFFLTMLFTLCIDTDWFFPFLLILLLAGGAMVFISRRLKGFEELREGIAKIKNGDLNYKIENCPPGVLLSMAEDVNTIGEGLGQSLENEIKSERMKSELITNVSHDLKTPLTSIINYADLLCKEDLKPEEANDYAAIIRQKGEKLKNLTADLFDISKVQSGTETIVREKIDLCLLMRQTLGEYDSNIRESGLEFVTAFPEGELFVTADGKKLSRVFENLVCNCLKYTLPHTRVYVRLAEEDGNAVVELKNIANYKMEFADDEITERFVRGDASRTMEGSGLGLAIAKSYVEVMGGTLRVRTDGDLFKVMITMKCESQR</sequence>
<feature type="transmembrane region" description="Helical" evidence="14">
    <location>
        <begin position="377"/>
        <end position="396"/>
    </location>
</feature>
<dbReference type="Proteomes" id="UP000824111">
    <property type="component" value="Unassembled WGS sequence"/>
</dbReference>
<evidence type="ECO:0000256" key="9">
    <source>
        <dbReference type="ARBA" id="ARBA00022777"/>
    </source>
</evidence>
<evidence type="ECO:0000256" key="10">
    <source>
        <dbReference type="ARBA" id="ARBA00022840"/>
    </source>
</evidence>
<keyword evidence="5" id="KW-0597">Phosphoprotein</keyword>
<dbReference type="InterPro" id="IPR036890">
    <property type="entry name" value="HATPase_C_sf"/>
</dbReference>
<keyword evidence="13 14" id="KW-0472">Membrane</keyword>
<dbReference type="GO" id="GO:0000155">
    <property type="term" value="F:phosphorelay sensor kinase activity"/>
    <property type="evidence" value="ECO:0007669"/>
    <property type="project" value="InterPro"/>
</dbReference>
<feature type="transmembrane region" description="Helical" evidence="14">
    <location>
        <begin position="178"/>
        <end position="199"/>
    </location>
</feature>
<dbReference type="Gene3D" id="1.10.287.130">
    <property type="match status" value="1"/>
</dbReference>
<reference evidence="18" key="2">
    <citation type="journal article" date="2021" name="PeerJ">
        <title>Extensive microbial diversity within the chicken gut microbiome revealed by metagenomics and culture.</title>
        <authorList>
            <person name="Gilroy R."/>
            <person name="Ravi A."/>
            <person name="Getino M."/>
            <person name="Pursley I."/>
            <person name="Horton D.L."/>
            <person name="Alikhan N.F."/>
            <person name="Baker D."/>
            <person name="Gharbi K."/>
            <person name="Hall N."/>
            <person name="Watson M."/>
            <person name="Adriaenssens E.M."/>
            <person name="Foster-Nyarko E."/>
            <person name="Jarju S."/>
            <person name="Secka A."/>
            <person name="Antonio M."/>
            <person name="Oren A."/>
            <person name="Chaudhuri R.R."/>
            <person name="La Ragione R."/>
            <person name="Hildebrand F."/>
            <person name="Pallen M.J."/>
        </authorList>
    </citation>
    <scope>NUCLEOTIDE SEQUENCE</scope>
    <source>
        <strain evidence="18">ChiSjej4B22-9803</strain>
    </source>
</reference>
<protein>
    <recommendedName>
        <fullName evidence="3">histidine kinase</fullName>
        <ecNumber evidence="3">2.7.13.3</ecNumber>
    </recommendedName>
</protein>
<evidence type="ECO:0000256" key="15">
    <source>
        <dbReference type="SAM" id="SignalP"/>
    </source>
</evidence>
<dbReference type="FunFam" id="1.10.287.130:FF:000008">
    <property type="entry name" value="Two-component sensor histidine kinase"/>
    <property type="match status" value="1"/>
</dbReference>
<comment type="catalytic activity">
    <reaction evidence="1">
        <text>ATP + protein L-histidine = ADP + protein N-phospho-L-histidine.</text>
        <dbReference type="EC" id="2.7.13.3"/>
    </reaction>
</comment>
<feature type="domain" description="Histidine kinase" evidence="16">
    <location>
        <begin position="463"/>
        <end position="677"/>
    </location>
</feature>
<dbReference type="SUPFAM" id="SSF47384">
    <property type="entry name" value="Homodimeric domain of signal transducing histidine kinase"/>
    <property type="match status" value="1"/>
</dbReference>
<evidence type="ECO:0000256" key="6">
    <source>
        <dbReference type="ARBA" id="ARBA00022679"/>
    </source>
</evidence>
<feature type="domain" description="HAMP" evidence="17">
    <location>
        <begin position="396"/>
        <end position="448"/>
    </location>
</feature>
<evidence type="ECO:0000256" key="7">
    <source>
        <dbReference type="ARBA" id="ARBA00022692"/>
    </source>
</evidence>
<evidence type="ECO:0000256" key="14">
    <source>
        <dbReference type="SAM" id="Phobius"/>
    </source>
</evidence>
<comment type="subcellular location">
    <subcellularLocation>
        <location evidence="2">Cell membrane</location>
        <topology evidence="2">Multi-pass membrane protein</topology>
    </subcellularLocation>
</comment>
<dbReference type="SUPFAM" id="SSF55874">
    <property type="entry name" value="ATPase domain of HSP90 chaperone/DNA topoisomerase II/histidine kinase"/>
    <property type="match status" value="1"/>
</dbReference>
<evidence type="ECO:0000256" key="1">
    <source>
        <dbReference type="ARBA" id="ARBA00000085"/>
    </source>
</evidence>
<reference evidence="18" key="1">
    <citation type="submission" date="2020-10" db="EMBL/GenBank/DDBJ databases">
        <authorList>
            <person name="Gilroy R."/>
        </authorList>
    </citation>
    <scope>NUCLEOTIDE SEQUENCE</scope>
    <source>
        <strain evidence="18">ChiSjej4B22-9803</strain>
    </source>
</reference>
<feature type="transmembrane region" description="Helical" evidence="14">
    <location>
        <begin position="351"/>
        <end position="371"/>
    </location>
</feature>
<evidence type="ECO:0000313" key="18">
    <source>
        <dbReference type="EMBL" id="HIU47827.1"/>
    </source>
</evidence>
<dbReference type="PROSITE" id="PS50109">
    <property type="entry name" value="HIS_KIN"/>
    <property type="match status" value="1"/>
</dbReference>
<feature type="transmembrane region" description="Helical" evidence="14">
    <location>
        <begin position="220"/>
        <end position="240"/>
    </location>
</feature>
<dbReference type="PANTHER" id="PTHR45528">
    <property type="entry name" value="SENSOR HISTIDINE KINASE CPXA"/>
    <property type="match status" value="1"/>
</dbReference>
<evidence type="ECO:0000259" key="17">
    <source>
        <dbReference type="PROSITE" id="PS50885"/>
    </source>
</evidence>
<dbReference type="Gene3D" id="3.30.565.10">
    <property type="entry name" value="Histidine kinase-like ATPase, C-terminal domain"/>
    <property type="match status" value="1"/>
</dbReference>
<gene>
    <name evidence="18" type="ORF">IAB04_00525</name>
</gene>
<keyword evidence="15" id="KW-0732">Signal</keyword>
<dbReference type="InterPro" id="IPR036097">
    <property type="entry name" value="HisK_dim/P_sf"/>
</dbReference>
<evidence type="ECO:0000256" key="3">
    <source>
        <dbReference type="ARBA" id="ARBA00012438"/>
    </source>
</evidence>
<evidence type="ECO:0000256" key="12">
    <source>
        <dbReference type="ARBA" id="ARBA00023012"/>
    </source>
</evidence>
<evidence type="ECO:0000256" key="8">
    <source>
        <dbReference type="ARBA" id="ARBA00022741"/>
    </source>
</evidence>
<organism evidence="18 19">
    <name type="scientific">Candidatus Avimonoglobus intestinipullorum</name>
    <dbReference type="NCBI Taxonomy" id="2840699"/>
    <lineage>
        <taxon>Bacteria</taxon>
        <taxon>Bacillati</taxon>
        <taxon>Bacillota</taxon>
        <taxon>Clostridia</taxon>
        <taxon>Eubacteriales</taxon>
        <taxon>Candidatus Avimonoglobus</taxon>
    </lineage>
</organism>
<dbReference type="EMBL" id="DVND01000012">
    <property type="protein sequence ID" value="HIU47827.1"/>
    <property type="molecule type" value="Genomic_DNA"/>
</dbReference>
<dbReference type="InterPro" id="IPR003660">
    <property type="entry name" value="HAMP_dom"/>
</dbReference>
<evidence type="ECO:0000256" key="2">
    <source>
        <dbReference type="ARBA" id="ARBA00004651"/>
    </source>
</evidence>
<accession>A0A9D1S608</accession>
<dbReference type="Pfam" id="PF00512">
    <property type="entry name" value="HisKA"/>
    <property type="match status" value="1"/>
</dbReference>
<evidence type="ECO:0000256" key="13">
    <source>
        <dbReference type="ARBA" id="ARBA00023136"/>
    </source>
</evidence>
<keyword evidence="11 14" id="KW-1133">Transmembrane helix</keyword>
<evidence type="ECO:0000256" key="5">
    <source>
        <dbReference type="ARBA" id="ARBA00022553"/>
    </source>
</evidence>
<evidence type="ECO:0000313" key="19">
    <source>
        <dbReference type="Proteomes" id="UP000824111"/>
    </source>
</evidence>
<dbReference type="Pfam" id="PF02518">
    <property type="entry name" value="HATPase_c"/>
    <property type="match status" value="1"/>
</dbReference>
<keyword evidence="9 18" id="KW-0418">Kinase</keyword>
<name>A0A9D1S608_9FIRM</name>
<keyword evidence="6" id="KW-0808">Transferase</keyword>
<dbReference type="CDD" id="cd00082">
    <property type="entry name" value="HisKA"/>
    <property type="match status" value="1"/>
</dbReference>
<evidence type="ECO:0000256" key="4">
    <source>
        <dbReference type="ARBA" id="ARBA00022475"/>
    </source>
</evidence>
<dbReference type="InterPro" id="IPR003594">
    <property type="entry name" value="HATPase_dom"/>
</dbReference>
<evidence type="ECO:0000259" key="16">
    <source>
        <dbReference type="PROSITE" id="PS50109"/>
    </source>
</evidence>
<keyword evidence="4" id="KW-1003">Cell membrane</keyword>
<dbReference type="PROSITE" id="PS50885">
    <property type="entry name" value="HAMP"/>
    <property type="match status" value="1"/>
</dbReference>
<feature type="chain" id="PRO_5038671440" description="histidine kinase" evidence="15">
    <location>
        <begin position="23"/>
        <end position="679"/>
    </location>
</feature>
<proteinExistence type="predicted"/>
<dbReference type="PANTHER" id="PTHR45528:SF1">
    <property type="entry name" value="SENSOR HISTIDINE KINASE CPXA"/>
    <property type="match status" value="1"/>
</dbReference>
<dbReference type="InterPro" id="IPR003661">
    <property type="entry name" value="HisK_dim/P_dom"/>
</dbReference>
<dbReference type="GO" id="GO:0005524">
    <property type="term" value="F:ATP binding"/>
    <property type="evidence" value="ECO:0007669"/>
    <property type="project" value="UniProtKB-KW"/>
</dbReference>
<keyword evidence="12" id="KW-0902">Two-component regulatory system</keyword>
<keyword evidence="10" id="KW-0067">ATP-binding</keyword>
<keyword evidence="7 14" id="KW-0812">Transmembrane</keyword>
<dbReference type="SMART" id="SM00388">
    <property type="entry name" value="HisKA"/>
    <property type="match status" value="1"/>
</dbReference>
<comment type="caution">
    <text evidence="18">The sequence shown here is derived from an EMBL/GenBank/DDBJ whole genome shotgun (WGS) entry which is preliminary data.</text>
</comment>
<dbReference type="SMART" id="SM00387">
    <property type="entry name" value="HATPase_c"/>
    <property type="match status" value="1"/>
</dbReference>